<name>A0A1M6CY57_BUTFI</name>
<dbReference type="Gene3D" id="3.40.50.300">
    <property type="entry name" value="P-loop containing nucleotide triphosphate hydrolases"/>
    <property type="match status" value="1"/>
</dbReference>
<dbReference type="STRING" id="1121131.SAMN02745229_03413"/>
<dbReference type="GO" id="GO:0005524">
    <property type="term" value="F:ATP binding"/>
    <property type="evidence" value="ECO:0007669"/>
    <property type="project" value="InterPro"/>
</dbReference>
<dbReference type="InterPro" id="IPR027417">
    <property type="entry name" value="P-loop_NTPase"/>
</dbReference>
<dbReference type="Pfam" id="PF01637">
    <property type="entry name" value="ATPase_2"/>
    <property type="match status" value="1"/>
</dbReference>
<dbReference type="Proteomes" id="UP000184278">
    <property type="component" value="Unassembled WGS sequence"/>
</dbReference>
<dbReference type="SUPFAM" id="SSF46785">
    <property type="entry name" value="Winged helix' DNA-binding domain"/>
    <property type="match status" value="1"/>
</dbReference>
<sequence length="480" mass="55582">MIGREAELKQLKSLKNEEEPQFIAVYGRRRIGKTYLIRESFGYEFAFQHTGVGNDEKKSAETQKQEQLDKFRESLSEAGYDCSERLTSWAEAFNGLKEVIKKSKEKKKVIFIDELSWMDTKDSGLVTELEHFWNGWATARKEKDVILIICASATFWIMEKIVNDKGGFHNRLTGQIHLKPFTLKECEEYLQAKKILLNRHQIIQCYMIMGGVPYYWSLLKKGRSLPQNIDDLFFAEDAPLRKEYNNLYRALFKKPDQYIKIIEALSVENKGISRAEICEKTGIASSGELSKKIQELEDCGFIRKYIPAGYKERNAIYQLIDNYTFFYLRFLKNNTFDDHYWQVQNNSPSINAWSGVAFERVCLEHVPQIKAALGISGVHTEVNAWKCEADKKKGLQGSQIDLLIVRDDQITNVCEAKYSKADFRVDAAFDKDMRRKISDYMVDSKTKHAIHPTLITNYGIVENEYSSELQSVITGEELFR</sequence>
<evidence type="ECO:0000259" key="1">
    <source>
        <dbReference type="Pfam" id="PF01637"/>
    </source>
</evidence>
<dbReference type="InterPro" id="IPR036390">
    <property type="entry name" value="WH_DNA-bd_sf"/>
</dbReference>
<feature type="domain" description="ATPase" evidence="1">
    <location>
        <begin position="4"/>
        <end position="215"/>
    </location>
</feature>
<dbReference type="AlphaFoldDB" id="A0A1M6CY57"/>
<protein>
    <recommendedName>
        <fullName evidence="1">ATPase domain-containing protein</fullName>
    </recommendedName>
</protein>
<dbReference type="SUPFAM" id="SSF52540">
    <property type="entry name" value="P-loop containing nucleoside triphosphate hydrolases"/>
    <property type="match status" value="1"/>
</dbReference>
<keyword evidence="3" id="KW-1185">Reference proteome</keyword>
<gene>
    <name evidence="2" type="ORF">SAMN02745229_03413</name>
</gene>
<reference evidence="3" key="1">
    <citation type="submission" date="2016-11" db="EMBL/GenBank/DDBJ databases">
        <authorList>
            <person name="Varghese N."/>
            <person name="Submissions S."/>
        </authorList>
    </citation>
    <scope>NUCLEOTIDE SEQUENCE [LARGE SCALE GENOMIC DNA]</scope>
    <source>
        <strain evidence="3">DSM 3071</strain>
    </source>
</reference>
<dbReference type="PANTHER" id="PTHR34704">
    <property type="entry name" value="ATPASE"/>
    <property type="match status" value="1"/>
</dbReference>
<evidence type="ECO:0000313" key="3">
    <source>
        <dbReference type="Proteomes" id="UP000184278"/>
    </source>
</evidence>
<evidence type="ECO:0000313" key="2">
    <source>
        <dbReference type="EMBL" id="SHI65801.1"/>
    </source>
</evidence>
<proteinExistence type="predicted"/>
<dbReference type="RefSeq" id="WP_073389541.1">
    <property type="nucleotide sequence ID" value="NZ_FQXK01000036.1"/>
</dbReference>
<dbReference type="EMBL" id="FQXK01000036">
    <property type="protein sequence ID" value="SHI65801.1"/>
    <property type="molecule type" value="Genomic_DNA"/>
</dbReference>
<organism evidence="2 3">
    <name type="scientific">Butyrivibrio fibrisolvens DSM 3071</name>
    <dbReference type="NCBI Taxonomy" id="1121131"/>
    <lineage>
        <taxon>Bacteria</taxon>
        <taxon>Bacillati</taxon>
        <taxon>Bacillota</taxon>
        <taxon>Clostridia</taxon>
        <taxon>Lachnospirales</taxon>
        <taxon>Lachnospiraceae</taxon>
        <taxon>Butyrivibrio</taxon>
    </lineage>
</organism>
<dbReference type="OrthoDB" id="9813134at2"/>
<dbReference type="GeneID" id="89511127"/>
<dbReference type="PANTHER" id="PTHR34704:SF1">
    <property type="entry name" value="ATPASE"/>
    <property type="match status" value="1"/>
</dbReference>
<accession>A0A1M6CY57</accession>
<dbReference type="InterPro" id="IPR011579">
    <property type="entry name" value="ATPase_dom"/>
</dbReference>